<dbReference type="EMBL" id="LAZR01001658">
    <property type="protein sequence ID" value="KKN41270.1"/>
    <property type="molecule type" value="Genomic_DNA"/>
</dbReference>
<sequence length="176" mass="20491">MPQLLAVDEYMEAAASDSLPESFHPEPETGMKFLERMADGRYDTEGITIAYMDWRRGFPPPHEPYKFKTQRCCACGTAFFTLSSFAAHRYACGRPKKLEQPKEPLPYRVVQRDDVVKAPRVKRTRGFYPDHNVAFCACCENQYFNDETFALHQNDCSQRFSLMARWNFYGFGELRQ</sequence>
<reference evidence="1" key="1">
    <citation type="journal article" date="2015" name="Nature">
        <title>Complex archaea that bridge the gap between prokaryotes and eukaryotes.</title>
        <authorList>
            <person name="Spang A."/>
            <person name="Saw J.H."/>
            <person name="Jorgensen S.L."/>
            <person name="Zaremba-Niedzwiedzka K."/>
            <person name="Martijn J."/>
            <person name="Lind A.E."/>
            <person name="van Eijk R."/>
            <person name="Schleper C."/>
            <person name="Guy L."/>
            <person name="Ettema T.J."/>
        </authorList>
    </citation>
    <scope>NUCLEOTIDE SEQUENCE</scope>
</reference>
<dbReference type="AlphaFoldDB" id="A0A0F9QBD5"/>
<accession>A0A0F9QBD5</accession>
<comment type="caution">
    <text evidence="1">The sequence shown here is derived from an EMBL/GenBank/DDBJ whole genome shotgun (WGS) entry which is preliminary data.</text>
</comment>
<proteinExistence type="predicted"/>
<gene>
    <name evidence="1" type="ORF">LCGC14_0725190</name>
</gene>
<protein>
    <submittedName>
        <fullName evidence="1">Uncharacterized protein</fullName>
    </submittedName>
</protein>
<organism evidence="1">
    <name type="scientific">marine sediment metagenome</name>
    <dbReference type="NCBI Taxonomy" id="412755"/>
    <lineage>
        <taxon>unclassified sequences</taxon>
        <taxon>metagenomes</taxon>
        <taxon>ecological metagenomes</taxon>
    </lineage>
</organism>
<name>A0A0F9QBD5_9ZZZZ</name>
<evidence type="ECO:0000313" key="1">
    <source>
        <dbReference type="EMBL" id="KKN41270.1"/>
    </source>
</evidence>